<evidence type="ECO:0000256" key="5">
    <source>
        <dbReference type="ARBA" id="ARBA00022723"/>
    </source>
</evidence>
<keyword evidence="15" id="KW-1185">Reference proteome</keyword>
<evidence type="ECO:0000256" key="1">
    <source>
        <dbReference type="ARBA" id="ARBA00005380"/>
    </source>
</evidence>
<dbReference type="PANTHER" id="PTHR10584">
    <property type="entry name" value="SUGAR KINASE"/>
    <property type="match status" value="1"/>
</dbReference>
<feature type="binding site" evidence="12">
    <location>
        <position position="248"/>
    </location>
    <ligand>
        <name>K(+)</name>
        <dbReference type="ChEBI" id="CHEBI:29103"/>
    </ligand>
</feature>
<evidence type="ECO:0000256" key="7">
    <source>
        <dbReference type="ARBA" id="ARBA00022777"/>
    </source>
</evidence>
<dbReference type="InterPro" id="IPR002173">
    <property type="entry name" value="Carboh/pur_kinase_PfkB_CS"/>
</dbReference>
<evidence type="ECO:0000256" key="6">
    <source>
        <dbReference type="ARBA" id="ARBA00022741"/>
    </source>
</evidence>
<dbReference type="NCBIfam" id="TIGR02152">
    <property type="entry name" value="D_ribokin_bact"/>
    <property type="match status" value="1"/>
</dbReference>
<comment type="catalytic activity">
    <reaction evidence="12">
        <text>D-ribose + ATP = D-ribose 5-phosphate + ADP + H(+)</text>
        <dbReference type="Rhea" id="RHEA:13697"/>
        <dbReference type="ChEBI" id="CHEBI:15378"/>
        <dbReference type="ChEBI" id="CHEBI:30616"/>
        <dbReference type="ChEBI" id="CHEBI:47013"/>
        <dbReference type="ChEBI" id="CHEBI:78346"/>
        <dbReference type="ChEBI" id="CHEBI:456216"/>
        <dbReference type="EC" id="2.7.1.15"/>
    </reaction>
</comment>
<dbReference type="OrthoDB" id="415590at2759"/>
<keyword evidence="9 12" id="KW-0460">Magnesium</keyword>
<evidence type="ECO:0000256" key="12">
    <source>
        <dbReference type="HAMAP-Rule" id="MF_03215"/>
    </source>
</evidence>
<reference evidence="14" key="1">
    <citation type="submission" date="2021-02" db="EMBL/GenBank/DDBJ databases">
        <authorList>
            <person name="Steward A R."/>
        </authorList>
    </citation>
    <scope>NUCLEOTIDE SEQUENCE</scope>
</reference>
<keyword evidence="4 12" id="KW-0808">Transferase</keyword>
<evidence type="ECO:0000259" key="13">
    <source>
        <dbReference type="Pfam" id="PF00294"/>
    </source>
</evidence>
<comment type="cofactor">
    <cofactor evidence="12">
        <name>Mg(2+)</name>
        <dbReference type="ChEBI" id="CHEBI:18420"/>
    </cofactor>
    <text evidence="12">Requires a divalent cation, most likely magnesium in vivo, as an electrophilic catalyst to aid phosphoryl group transfer. It is the chelate of the metal and the nucleotide that is the actual substrate.</text>
</comment>
<accession>A0A821RFQ6</accession>
<dbReference type="PANTHER" id="PTHR10584:SF166">
    <property type="entry name" value="RIBOKINASE"/>
    <property type="match status" value="1"/>
</dbReference>
<comment type="pathway">
    <text evidence="12">Carbohydrate metabolism; D-ribose degradation; D-ribose 5-phosphate from beta-D-ribopyranose: step 2/2.</text>
</comment>
<dbReference type="Pfam" id="PF00294">
    <property type="entry name" value="PfkB"/>
    <property type="match status" value="1"/>
</dbReference>
<dbReference type="GO" id="GO:0005524">
    <property type="term" value="F:ATP binding"/>
    <property type="evidence" value="ECO:0007669"/>
    <property type="project" value="UniProtKB-UniRule"/>
</dbReference>
<evidence type="ECO:0000256" key="9">
    <source>
        <dbReference type="ARBA" id="ARBA00022842"/>
    </source>
</evidence>
<keyword evidence="10 12" id="KW-0630">Potassium</keyword>
<feature type="binding site" evidence="12">
    <location>
        <position position="291"/>
    </location>
    <ligand>
        <name>K(+)</name>
        <dbReference type="ChEBI" id="CHEBI:29103"/>
    </ligand>
</feature>
<dbReference type="PROSITE" id="PS00584">
    <property type="entry name" value="PFKB_KINASES_2"/>
    <property type="match status" value="1"/>
</dbReference>
<protein>
    <recommendedName>
        <fullName evidence="3 12">Ribokinase</fullName>
        <shortName evidence="12">RK</shortName>
        <ecNumber evidence="2 12">2.7.1.15</ecNumber>
    </recommendedName>
</protein>
<evidence type="ECO:0000256" key="10">
    <source>
        <dbReference type="ARBA" id="ARBA00022958"/>
    </source>
</evidence>
<dbReference type="AlphaFoldDB" id="A0A821RFQ6"/>
<feature type="binding site" evidence="12">
    <location>
        <position position="254"/>
    </location>
    <ligand>
        <name>substrate</name>
    </ligand>
</feature>
<organism evidence="14 15">
    <name type="scientific">Pieris macdunnoughi</name>
    <dbReference type="NCBI Taxonomy" id="345717"/>
    <lineage>
        <taxon>Eukaryota</taxon>
        <taxon>Metazoa</taxon>
        <taxon>Ecdysozoa</taxon>
        <taxon>Arthropoda</taxon>
        <taxon>Hexapoda</taxon>
        <taxon>Insecta</taxon>
        <taxon>Pterygota</taxon>
        <taxon>Neoptera</taxon>
        <taxon>Endopterygota</taxon>
        <taxon>Lepidoptera</taxon>
        <taxon>Glossata</taxon>
        <taxon>Ditrysia</taxon>
        <taxon>Papilionoidea</taxon>
        <taxon>Pieridae</taxon>
        <taxon>Pierinae</taxon>
        <taxon>Pieris</taxon>
    </lineage>
</organism>
<proteinExistence type="inferred from homology"/>
<feature type="binding site" evidence="12">
    <location>
        <position position="286"/>
    </location>
    <ligand>
        <name>K(+)</name>
        <dbReference type="ChEBI" id="CHEBI:29103"/>
    </ligand>
</feature>
<dbReference type="GO" id="GO:0004747">
    <property type="term" value="F:ribokinase activity"/>
    <property type="evidence" value="ECO:0007669"/>
    <property type="project" value="UniProtKB-UniRule"/>
</dbReference>
<keyword evidence="7 12" id="KW-0418">Kinase</keyword>
<evidence type="ECO:0000256" key="3">
    <source>
        <dbReference type="ARBA" id="ARBA00016943"/>
    </source>
</evidence>
<dbReference type="InterPro" id="IPR011877">
    <property type="entry name" value="Ribokinase"/>
</dbReference>
<name>A0A821RFQ6_9NEOP</name>
<dbReference type="GO" id="GO:0005829">
    <property type="term" value="C:cytosol"/>
    <property type="evidence" value="ECO:0007669"/>
    <property type="project" value="TreeGrafter"/>
</dbReference>
<evidence type="ECO:0000256" key="11">
    <source>
        <dbReference type="ARBA" id="ARBA00023277"/>
    </source>
</evidence>
<keyword evidence="11 12" id="KW-0119">Carbohydrate metabolism</keyword>
<comment type="caution">
    <text evidence="12">Lacks conserved residue(s) required for the propagation of feature annotation.</text>
</comment>
<dbReference type="InterPro" id="IPR002139">
    <property type="entry name" value="Ribo/fructo_kinase"/>
</dbReference>
<dbReference type="Proteomes" id="UP000663880">
    <property type="component" value="Unassembled WGS sequence"/>
</dbReference>
<feature type="binding site" evidence="12">
    <location>
        <position position="250"/>
    </location>
    <ligand>
        <name>K(+)</name>
        <dbReference type="ChEBI" id="CHEBI:29103"/>
    </ligand>
</feature>
<keyword evidence="5 12" id="KW-0479">Metal-binding</keyword>
<feature type="binding site" evidence="12">
    <location>
        <begin position="15"/>
        <end position="17"/>
    </location>
    <ligand>
        <name>substrate</name>
    </ligand>
</feature>
<dbReference type="EC" id="2.7.1.15" evidence="2 12"/>
<dbReference type="InterPro" id="IPR011611">
    <property type="entry name" value="PfkB_dom"/>
</dbReference>
<feature type="binding site" evidence="12">
    <location>
        <begin position="253"/>
        <end position="254"/>
    </location>
    <ligand>
        <name>ATP</name>
        <dbReference type="ChEBI" id="CHEBI:30616"/>
    </ligand>
</feature>
<feature type="domain" description="Carbohydrate kinase PfkB" evidence="13">
    <location>
        <begin position="7"/>
        <end position="298"/>
    </location>
</feature>
<dbReference type="CDD" id="cd01174">
    <property type="entry name" value="ribokinase"/>
    <property type="match status" value="1"/>
</dbReference>
<keyword evidence="6 12" id="KW-0547">Nucleotide-binding</keyword>
<feature type="binding site" evidence="12">
    <location>
        <position position="144"/>
    </location>
    <ligand>
        <name>substrate</name>
    </ligand>
</feature>
<feature type="binding site" evidence="12">
    <location>
        <position position="185"/>
    </location>
    <ligand>
        <name>ATP</name>
        <dbReference type="ChEBI" id="CHEBI:30616"/>
    </ligand>
</feature>
<gene>
    <name evidence="14" type="ORF">PMACD_LOCUS6324</name>
</gene>
<evidence type="ECO:0000313" key="15">
    <source>
        <dbReference type="Proteomes" id="UP000663880"/>
    </source>
</evidence>
<dbReference type="HAMAP" id="MF_01987">
    <property type="entry name" value="Ribokinase"/>
    <property type="match status" value="1"/>
</dbReference>
<keyword evidence="12" id="KW-0963">Cytoplasm</keyword>
<feature type="active site" description="Proton acceptor" evidence="12">
    <location>
        <position position="254"/>
    </location>
</feature>
<dbReference type="Gene3D" id="3.40.1190.20">
    <property type="match status" value="1"/>
</dbReference>
<feature type="binding site" evidence="12">
    <location>
        <position position="295"/>
    </location>
    <ligand>
        <name>K(+)</name>
        <dbReference type="ChEBI" id="CHEBI:29103"/>
    </ligand>
</feature>
<evidence type="ECO:0000313" key="14">
    <source>
        <dbReference type="EMBL" id="CAF4842652.1"/>
    </source>
</evidence>
<sequence>METAIPKIVVVGSCSVDFTTYAPRLPLPGETLHGTKFTTSFGGKGANQCVAAAKLGGNAYMIARVGDDYWGKQYIDNLTKFGINAQHTKITKGITTGIAQICVSANGENQIVIVSGANNYLSISDINENQELIKNADIIISQLETPIETTYHAFKCCNGIRLLNAAPASTNIKDLLEHCNILCVNEPEASFLVGFNVDVSNIKNALRKLLELGCQTAIITLGNKGAAYCKKDDDLYVHVQCTRVVPVDTTGAGDAFVGALAKFLVSHKKTPLHQIVGAACDVATKSVMKEGTQPSFPDNYNPFQVLYEYIIL</sequence>
<dbReference type="SUPFAM" id="SSF53613">
    <property type="entry name" value="Ribokinase-like"/>
    <property type="match status" value="1"/>
</dbReference>
<comment type="subunit">
    <text evidence="12">Homodimer.</text>
</comment>
<comment type="subcellular location">
    <subcellularLocation>
        <location evidence="12">Cytoplasm</location>
    </subcellularLocation>
    <subcellularLocation>
        <location evidence="12">Nucleus</location>
    </subcellularLocation>
</comment>
<comment type="similarity">
    <text evidence="1">Belongs to the carbohydrate kinase pfkB family.</text>
</comment>
<dbReference type="PRINTS" id="PR00990">
    <property type="entry name" value="RIBOKINASE"/>
</dbReference>
<dbReference type="UniPathway" id="UPA00916">
    <property type="reaction ID" value="UER00889"/>
</dbReference>
<feature type="binding site" evidence="12">
    <location>
        <position position="289"/>
    </location>
    <ligand>
        <name>K(+)</name>
        <dbReference type="ChEBI" id="CHEBI:29103"/>
    </ligand>
</feature>
<comment type="activity regulation">
    <text evidence="12">Activated by a monovalent cation that binds near, but not in, the active site. The most likely occupant of the site in vivo is potassium. Ion binding induces a conformational change that may alter substrate affinity.</text>
</comment>
<dbReference type="GO" id="GO:0019303">
    <property type="term" value="P:D-ribose catabolic process"/>
    <property type="evidence" value="ECO:0007669"/>
    <property type="project" value="UniProtKB-UniRule"/>
</dbReference>
<evidence type="ECO:0000256" key="8">
    <source>
        <dbReference type="ARBA" id="ARBA00022840"/>
    </source>
</evidence>
<dbReference type="InterPro" id="IPR029056">
    <property type="entry name" value="Ribokinase-like"/>
</dbReference>
<dbReference type="GO" id="GO:0005634">
    <property type="term" value="C:nucleus"/>
    <property type="evidence" value="ECO:0007669"/>
    <property type="project" value="UniProtKB-SubCell"/>
</dbReference>
<feature type="binding site" evidence="12">
    <location>
        <begin position="220"/>
        <end position="225"/>
    </location>
    <ligand>
        <name>ATP</name>
        <dbReference type="ChEBI" id="CHEBI:30616"/>
    </ligand>
</feature>
<feature type="binding site" evidence="12">
    <location>
        <begin position="43"/>
        <end position="47"/>
    </location>
    <ligand>
        <name>substrate</name>
    </ligand>
</feature>
<evidence type="ECO:0000256" key="4">
    <source>
        <dbReference type="ARBA" id="ARBA00022679"/>
    </source>
</evidence>
<dbReference type="EMBL" id="CAJOBZ010000013">
    <property type="protein sequence ID" value="CAF4842652.1"/>
    <property type="molecule type" value="Genomic_DNA"/>
</dbReference>
<keyword evidence="8 12" id="KW-0067">ATP-binding</keyword>
<keyword evidence="12" id="KW-0539">Nucleus</keyword>
<evidence type="ECO:0000256" key="2">
    <source>
        <dbReference type="ARBA" id="ARBA00012035"/>
    </source>
</evidence>
<dbReference type="GO" id="GO:0046872">
    <property type="term" value="F:metal ion binding"/>
    <property type="evidence" value="ECO:0007669"/>
    <property type="project" value="UniProtKB-KW"/>
</dbReference>
<comment type="caution">
    <text evidence="14">The sequence shown here is derived from an EMBL/GenBank/DDBJ whole genome shotgun (WGS) entry which is preliminary data.</text>
</comment>
<comment type="similarity">
    <text evidence="12">Belongs to the carbohydrate kinase PfkB family. Ribokinase subfamily.</text>
</comment>
<comment type="function">
    <text evidence="12">Catalyzes the phosphorylation of ribose at O-5 in a reaction requiring ATP and magnesium. The resulting D-ribose-5-phosphate can then be used either for sythesis of nucleotides, histidine, and tryptophan, or as a component of the pentose phosphate pathway.</text>
</comment>